<keyword evidence="7" id="KW-0969">Cilium</keyword>
<evidence type="ECO:0000256" key="4">
    <source>
        <dbReference type="ARBA" id="ARBA00022795"/>
    </source>
</evidence>
<dbReference type="HOGENOM" id="CLU_080373_3_0_12"/>
<protein>
    <recommendedName>
        <fullName evidence="6">Flagellar secretion chaperone FliS</fullName>
    </recommendedName>
</protein>
<comment type="similarity">
    <text evidence="2 6">Belongs to the FliS family.</text>
</comment>
<dbReference type="GO" id="GO:0044780">
    <property type="term" value="P:bacterial-type flagellum assembly"/>
    <property type="evidence" value="ECO:0007669"/>
    <property type="project" value="InterPro"/>
</dbReference>
<evidence type="ECO:0000256" key="1">
    <source>
        <dbReference type="ARBA" id="ARBA00004514"/>
    </source>
</evidence>
<dbReference type="PANTHER" id="PTHR34773">
    <property type="entry name" value="FLAGELLAR SECRETION CHAPERONE FLIS"/>
    <property type="match status" value="1"/>
</dbReference>
<dbReference type="KEGG" id="tpi:TREPR_1165"/>
<keyword evidence="3 6" id="KW-0963">Cytoplasm</keyword>
<dbReference type="Pfam" id="PF02561">
    <property type="entry name" value="FliS"/>
    <property type="match status" value="1"/>
</dbReference>
<reference evidence="8" key="1">
    <citation type="submission" date="2009-12" db="EMBL/GenBank/DDBJ databases">
        <title>Complete sequence of Treponema primitia strain ZAS-2.</title>
        <authorList>
            <person name="Tetu S.G."/>
            <person name="Matson E."/>
            <person name="Ren Q."/>
            <person name="Seshadri R."/>
            <person name="Elbourne L."/>
            <person name="Hassan K.A."/>
            <person name="Durkin A."/>
            <person name="Radune D."/>
            <person name="Mohamoud Y."/>
            <person name="Shay R."/>
            <person name="Jin S."/>
            <person name="Zhang X."/>
            <person name="Lucey K."/>
            <person name="Ballor N.R."/>
            <person name="Ottesen E."/>
            <person name="Rosenthal R."/>
            <person name="Allen A."/>
            <person name="Leadbetter J.R."/>
            <person name="Paulsen I.T."/>
        </authorList>
    </citation>
    <scope>NUCLEOTIDE SEQUENCE [LARGE SCALE GENOMIC DNA]</scope>
    <source>
        <strain evidence="8">ATCC BAA-887 / DSM 12427 / ZAS-2</strain>
    </source>
</reference>
<keyword evidence="8" id="KW-1185">Reference proteome</keyword>
<dbReference type="SUPFAM" id="SSF101116">
    <property type="entry name" value="Flagellar export chaperone FliS"/>
    <property type="match status" value="1"/>
</dbReference>
<dbReference type="PANTHER" id="PTHR34773:SF1">
    <property type="entry name" value="FLAGELLAR SECRETION CHAPERONE FLIS"/>
    <property type="match status" value="1"/>
</dbReference>
<dbReference type="GO" id="GO:0005829">
    <property type="term" value="C:cytosol"/>
    <property type="evidence" value="ECO:0007669"/>
    <property type="project" value="UniProtKB-SubCell"/>
</dbReference>
<dbReference type="InterPro" id="IPR003713">
    <property type="entry name" value="FliS"/>
</dbReference>
<evidence type="ECO:0000256" key="5">
    <source>
        <dbReference type="ARBA" id="ARBA00023186"/>
    </source>
</evidence>
<evidence type="ECO:0000256" key="3">
    <source>
        <dbReference type="ARBA" id="ARBA00022490"/>
    </source>
</evidence>
<dbReference type="Gene3D" id="1.20.120.340">
    <property type="entry name" value="Flagellar protein FliS"/>
    <property type="match status" value="1"/>
</dbReference>
<dbReference type="eggNOG" id="COG1516">
    <property type="taxonomic scope" value="Bacteria"/>
</dbReference>
<dbReference type="PIRSF" id="PIRSF039090">
    <property type="entry name" value="Flis"/>
    <property type="match status" value="1"/>
</dbReference>
<keyword evidence="4 6" id="KW-1005">Bacterial flagellum biogenesis</keyword>
<dbReference type="EMBL" id="CP001843">
    <property type="protein sequence ID" value="AEF85402.1"/>
    <property type="molecule type" value="Genomic_DNA"/>
</dbReference>
<organism evidence="7 8">
    <name type="scientific">Treponema primitia (strain ATCC BAA-887 / DSM 12427 / ZAS-2)</name>
    <dbReference type="NCBI Taxonomy" id="545694"/>
    <lineage>
        <taxon>Bacteria</taxon>
        <taxon>Pseudomonadati</taxon>
        <taxon>Spirochaetota</taxon>
        <taxon>Spirochaetia</taxon>
        <taxon>Spirochaetales</taxon>
        <taxon>Treponemataceae</taxon>
        <taxon>Treponema</taxon>
    </lineage>
</organism>
<evidence type="ECO:0000256" key="6">
    <source>
        <dbReference type="PIRNR" id="PIRNR039090"/>
    </source>
</evidence>
<dbReference type="AlphaFoldDB" id="F5YGW3"/>
<dbReference type="NCBIfam" id="TIGR00208">
    <property type="entry name" value="fliS"/>
    <property type="match status" value="1"/>
</dbReference>
<proteinExistence type="inferred from homology"/>
<name>F5YGW3_TREPZ</name>
<comment type="subcellular location">
    <subcellularLocation>
        <location evidence="1 6">Cytoplasm</location>
        <location evidence="1 6">Cytosol</location>
    </subcellularLocation>
</comment>
<sequence>MEGTILAYSNQLSAYKETRIKTASQGQLIIMLYDEAVKQLDHGLELLEKDAAGKKDPGRIEKISKSILKTQEIVTELMASLNFDLGGEIAQNLFSLYTWFNKELLGANIDQDILRISRVRNMLNDLRSAWSAIIATTSMEGIKSPSTGVNIAG</sequence>
<evidence type="ECO:0000313" key="7">
    <source>
        <dbReference type="EMBL" id="AEF85402.1"/>
    </source>
</evidence>
<reference evidence="7 8" key="2">
    <citation type="journal article" date="2011" name="ISME J.">
        <title>RNA-seq reveals cooperative metabolic interactions between two termite-gut spirochete species in co-culture.</title>
        <authorList>
            <person name="Rosenthal A.Z."/>
            <person name="Matson E.G."/>
            <person name="Eldar A."/>
            <person name="Leadbetter J.R."/>
        </authorList>
    </citation>
    <scope>NUCLEOTIDE SEQUENCE [LARGE SCALE GENOMIC DNA]</scope>
    <source>
        <strain evidence="8">ATCC BAA-887 / DSM 12427 / ZAS-2</strain>
    </source>
</reference>
<dbReference type="Proteomes" id="UP000009223">
    <property type="component" value="Chromosome"/>
</dbReference>
<evidence type="ECO:0000313" key="8">
    <source>
        <dbReference type="Proteomes" id="UP000009223"/>
    </source>
</evidence>
<keyword evidence="5" id="KW-0143">Chaperone</keyword>
<keyword evidence="7" id="KW-0966">Cell projection</keyword>
<accession>F5YGW3</accession>
<evidence type="ECO:0000256" key="2">
    <source>
        <dbReference type="ARBA" id="ARBA00008787"/>
    </source>
</evidence>
<dbReference type="STRING" id="545694.TREPR_1165"/>
<dbReference type="CDD" id="cd16098">
    <property type="entry name" value="FliS"/>
    <property type="match status" value="1"/>
</dbReference>
<keyword evidence="7" id="KW-0282">Flagellum</keyword>
<dbReference type="InterPro" id="IPR036584">
    <property type="entry name" value="FliS_sf"/>
</dbReference>
<dbReference type="GO" id="GO:0071973">
    <property type="term" value="P:bacterial-type flagellum-dependent cell motility"/>
    <property type="evidence" value="ECO:0007669"/>
    <property type="project" value="TreeGrafter"/>
</dbReference>
<gene>
    <name evidence="7" type="primary">fliS</name>
    <name evidence="7" type="ordered locus">TREPR_1165</name>
</gene>